<dbReference type="AlphaFoldDB" id="A0A8J4FAG1"/>
<proteinExistence type="predicted"/>
<accession>A0A8J4FAG1</accession>
<evidence type="ECO:0000313" key="2">
    <source>
        <dbReference type="EMBL" id="GIL68067.1"/>
    </source>
</evidence>
<feature type="compositionally biased region" description="Low complexity" evidence="1">
    <location>
        <begin position="54"/>
        <end position="71"/>
    </location>
</feature>
<dbReference type="Proteomes" id="UP000747399">
    <property type="component" value="Unassembled WGS sequence"/>
</dbReference>
<organism evidence="2 3">
    <name type="scientific">Volvox africanus</name>
    <dbReference type="NCBI Taxonomy" id="51714"/>
    <lineage>
        <taxon>Eukaryota</taxon>
        <taxon>Viridiplantae</taxon>
        <taxon>Chlorophyta</taxon>
        <taxon>core chlorophytes</taxon>
        <taxon>Chlorophyceae</taxon>
        <taxon>CS clade</taxon>
        <taxon>Chlamydomonadales</taxon>
        <taxon>Volvocaceae</taxon>
        <taxon>Volvox</taxon>
    </lineage>
</organism>
<evidence type="ECO:0000256" key="1">
    <source>
        <dbReference type="SAM" id="MobiDB-lite"/>
    </source>
</evidence>
<dbReference type="EMBL" id="BNCO01000109">
    <property type="protein sequence ID" value="GIL68067.1"/>
    <property type="molecule type" value="Genomic_DNA"/>
</dbReference>
<keyword evidence="3" id="KW-1185">Reference proteome</keyword>
<feature type="compositionally biased region" description="Basic and acidic residues" evidence="1">
    <location>
        <begin position="84"/>
        <end position="103"/>
    </location>
</feature>
<feature type="region of interest" description="Disordered" evidence="1">
    <location>
        <begin position="1"/>
        <end position="103"/>
    </location>
</feature>
<feature type="compositionally biased region" description="Low complexity" evidence="1">
    <location>
        <begin position="14"/>
        <end position="23"/>
    </location>
</feature>
<gene>
    <name evidence="2" type="ORF">Vafri_21381</name>
</gene>
<feature type="compositionally biased region" description="Polar residues" evidence="1">
    <location>
        <begin position="31"/>
        <end position="43"/>
    </location>
</feature>
<name>A0A8J4FAG1_9CHLO</name>
<sequence length="126" mass="13131">SEHREEPQPPSPQPSGAGYSAAPRAVADLYEQQQAGPEGQKSSAADRAVESVQAGAEEVAGRAAGAGRVVRSTAEQTATSVGEAAERGVERAERTTEGARESAGKVFTCLSSSLSPSQQRLQRYFV</sequence>
<evidence type="ECO:0000313" key="3">
    <source>
        <dbReference type="Proteomes" id="UP000747399"/>
    </source>
</evidence>
<feature type="non-terminal residue" evidence="2">
    <location>
        <position position="1"/>
    </location>
</feature>
<protein>
    <submittedName>
        <fullName evidence="2">Uncharacterized protein</fullName>
    </submittedName>
</protein>
<reference evidence="2" key="1">
    <citation type="journal article" date="2021" name="Proc. Natl. Acad. Sci. U.S.A.">
        <title>Three genomes in the algal genus Volvox reveal the fate of a haploid sex-determining region after a transition to homothallism.</title>
        <authorList>
            <person name="Yamamoto K."/>
            <person name="Hamaji T."/>
            <person name="Kawai-Toyooka H."/>
            <person name="Matsuzaki R."/>
            <person name="Takahashi F."/>
            <person name="Nishimura Y."/>
            <person name="Kawachi M."/>
            <person name="Noguchi H."/>
            <person name="Minakuchi Y."/>
            <person name="Umen J.G."/>
            <person name="Toyoda A."/>
            <person name="Nozaki H."/>
        </authorList>
    </citation>
    <scope>NUCLEOTIDE SEQUENCE</scope>
    <source>
        <strain evidence="2">NIES-3780</strain>
    </source>
</reference>
<comment type="caution">
    <text evidence="2">The sequence shown here is derived from an EMBL/GenBank/DDBJ whole genome shotgun (WGS) entry which is preliminary data.</text>
</comment>